<name>A0A7T8K8Z0_CALRO</name>
<keyword evidence="2" id="KW-1185">Reference proteome</keyword>
<dbReference type="Proteomes" id="UP000595437">
    <property type="component" value="Chromosome 6"/>
</dbReference>
<dbReference type="EMBL" id="CP045895">
    <property type="protein sequence ID" value="QQP49060.1"/>
    <property type="molecule type" value="Genomic_DNA"/>
</dbReference>
<feature type="non-terminal residue" evidence="1">
    <location>
        <position position="1"/>
    </location>
</feature>
<organism evidence="1 2">
    <name type="scientific">Caligus rogercresseyi</name>
    <name type="common">Sea louse</name>
    <dbReference type="NCBI Taxonomy" id="217165"/>
    <lineage>
        <taxon>Eukaryota</taxon>
        <taxon>Metazoa</taxon>
        <taxon>Ecdysozoa</taxon>
        <taxon>Arthropoda</taxon>
        <taxon>Crustacea</taxon>
        <taxon>Multicrustacea</taxon>
        <taxon>Hexanauplia</taxon>
        <taxon>Copepoda</taxon>
        <taxon>Siphonostomatoida</taxon>
        <taxon>Caligidae</taxon>
        <taxon>Caligus</taxon>
    </lineage>
</organism>
<accession>A0A7T8K8Z0</accession>
<dbReference type="AlphaFoldDB" id="A0A7T8K8Z0"/>
<evidence type="ECO:0000313" key="2">
    <source>
        <dbReference type="Proteomes" id="UP000595437"/>
    </source>
</evidence>
<sequence>SGQVLLRIPKRLQILQSLRRNNRPFPIRLCHSSEFIYFNWGTSSTTLRFLRAKRDHFLAFYTGRDENFINATITKVHQILYAKRSSNEYDISGVLNMAKIHLHVL</sequence>
<protein>
    <submittedName>
        <fullName evidence="1">Uncharacterized protein</fullName>
    </submittedName>
</protein>
<reference evidence="2" key="1">
    <citation type="submission" date="2021-01" db="EMBL/GenBank/DDBJ databases">
        <title>Caligus Genome Assembly.</title>
        <authorList>
            <person name="Gallardo-Escarate C."/>
        </authorList>
    </citation>
    <scope>NUCLEOTIDE SEQUENCE [LARGE SCALE GENOMIC DNA]</scope>
</reference>
<evidence type="ECO:0000313" key="1">
    <source>
        <dbReference type="EMBL" id="QQP49060.1"/>
    </source>
</evidence>
<proteinExistence type="predicted"/>
<gene>
    <name evidence="1" type="ORF">FKW44_009577</name>
</gene>